<reference evidence="1 2" key="1">
    <citation type="journal article" date="2019" name="Int. J. Syst. Evol. Microbiol.">
        <title>The Global Catalogue of Microorganisms (GCM) 10K type strain sequencing project: providing services to taxonomists for standard genome sequencing and annotation.</title>
        <authorList>
            <consortium name="The Broad Institute Genomics Platform"/>
            <consortium name="The Broad Institute Genome Sequencing Center for Infectious Disease"/>
            <person name="Wu L."/>
            <person name="Ma J."/>
        </authorList>
    </citation>
    <scope>NUCLEOTIDE SEQUENCE [LARGE SCALE GENOMIC DNA]</scope>
    <source>
        <strain evidence="1 2">JCM 14331</strain>
    </source>
</reference>
<dbReference type="EMBL" id="BAAAEO010000002">
    <property type="protein sequence ID" value="GAA0544502.1"/>
    <property type="molecule type" value="Genomic_DNA"/>
</dbReference>
<gene>
    <name evidence="1" type="ORF">GCM10009098_10030</name>
</gene>
<accession>A0ABN1DIR3</accession>
<dbReference type="Proteomes" id="UP001501169">
    <property type="component" value="Unassembled WGS sequence"/>
</dbReference>
<dbReference type="PROSITE" id="PS51257">
    <property type="entry name" value="PROKAR_LIPOPROTEIN"/>
    <property type="match status" value="1"/>
</dbReference>
<evidence type="ECO:0000313" key="1">
    <source>
        <dbReference type="EMBL" id="GAA0544502.1"/>
    </source>
</evidence>
<dbReference type="PIRSF" id="PIRSF028687">
    <property type="entry name" value="UCP028687"/>
    <property type="match status" value="1"/>
</dbReference>
<evidence type="ECO:0000313" key="2">
    <source>
        <dbReference type="Proteomes" id="UP001501169"/>
    </source>
</evidence>
<name>A0ABN1DIR3_9GAMM</name>
<dbReference type="RefSeq" id="WP_226766035.1">
    <property type="nucleotide sequence ID" value="NZ_BAAAEO010000002.1"/>
</dbReference>
<protein>
    <submittedName>
        <fullName evidence="1">LPP20 family lipoprotein</fullName>
    </submittedName>
</protein>
<dbReference type="InterPro" id="IPR007293">
    <property type="entry name" value="FlgP"/>
</dbReference>
<keyword evidence="2" id="KW-1185">Reference proteome</keyword>
<sequence>MAVLKLHLQVVLLSVLLSGCAFERTIRYQLEAPEASVILHATGYAVVASQPGEHYEDKLLLAMAASRQQAYRRLAEQLYGQKLHASSGTEQSVLTEDNVKSQVQGVIKGAELVEESLQGKLYVTRLRLDTANLLTMPVAEIKPASSRTKWWF</sequence>
<organism evidence="1 2">
    <name type="scientific">Rheinheimera aquimaris</name>
    <dbReference type="NCBI Taxonomy" id="412437"/>
    <lineage>
        <taxon>Bacteria</taxon>
        <taxon>Pseudomonadati</taxon>
        <taxon>Pseudomonadota</taxon>
        <taxon>Gammaproteobacteria</taxon>
        <taxon>Chromatiales</taxon>
        <taxon>Chromatiaceae</taxon>
        <taxon>Rheinheimera</taxon>
    </lineage>
</organism>
<keyword evidence="1" id="KW-0449">Lipoprotein</keyword>
<proteinExistence type="predicted"/>
<comment type="caution">
    <text evidence="1">The sequence shown here is derived from an EMBL/GenBank/DDBJ whole genome shotgun (WGS) entry which is preliminary data.</text>
</comment>